<gene>
    <name evidence="1" type="ORF">NK718_13390</name>
</gene>
<dbReference type="SUPFAM" id="SSF48452">
    <property type="entry name" value="TPR-like"/>
    <property type="match status" value="1"/>
</dbReference>
<organism evidence="1 2">
    <name type="scientific">Alsobacter ponti</name>
    <dbReference type="NCBI Taxonomy" id="2962936"/>
    <lineage>
        <taxon>Bacteria</taxon>
        <taxon>Pseudomonadati</taxon>
        <taxon>Pseudomonadota</taxon>
        <taxon>Alphaproteobacteria</taxon>
        <taxon>Hyphomicrobiales</taxon>
        <taxon>Alsobacteraceae</taxon>
        <taxon>Alsobacter</taxon>
    </lineage>
</organism>
<proteinExistence type="predicted"/>
<dbReference type="SMART" id="SM00028">
    <property type="entry name" value="TPR"/>
    <property type="match status" value="2"/>
</dbReference>
<dbReference type="Proteomes" id="UP001205890">
    <property type="component" value="Unassembled WGS sequence"/>
</dbReference>
<dbReference type="RefSeq" id="WP_254743143.1">
    <property type="nucleotide sequence ID" value="NZ_JANCLU010000012.1"/>
</dbReference>
<dbReference type="Pfam" id="PF14559">
    <property type="entry name" value="TPR_19"/>
    <property type="match status" value="1"/>
</dbReference>
<evidence type="ECO:0000313" key="2">
    <source>
        <dbReference type="Proteomes" id="UP001205890"/>
    </source>
</evidence>
<accession>A0ABT1LDH7</accession>
<dbReference type="Gene3D" id="1.25.40.10">
    <property type="entry name" value="Tetratricopeptide repeat domain"/>
    <property type="match status" value="1"/>
</dbReference>
<dbReference type="InterPro" id="IPR011990">
    <property type="entry name" value="TPR-like_helical_dom_sf"/>
</dbReference>
<protein>
    <submittedName>
        <fullName evidence="1">Tetratricopeptide repeat protein</fullName>
    </submittedName>
</protein>
<evidence type="ECO:0000313" key="1">
    <source>
        <dbReference type="EMBL" id="MCP8939514.1"/>
    </source>
</evidence>
<sequence length="192" mass="19744">MSILDKAAGPPVSKDELVKALTAMGPTFQSLLDSDVFDARTKSIIELLGKGLSLADIFEIPADQRHRLLAKGAGMAAAGDLAGAAKIIELVTMLEPLDEKALLALGTILSLQGRYEQAVGALLRCLALDALNAEAYLRLGECLMKAGEADKAAEAFTLAGIHASGPSGEATAARAAELARLCARSATAASAN</sequence>
<keyword evidence="2" id="KW-1185">Reference proteome</keyword>
<comment type="caution">
    <text evidence="1">The sequence shown here is derived from an EMBL/GenBank/DDBJ whole genome shotgun (WGS) entry which is preliminary data.</text>
</comment>
<dbReference type="EMBL" id="JANCLU010000012">
    <property type="protein sequence ID" value="MCP8939514.1"/>
    <property type="molecule type" value="Genomic_DNA"/>
</dbReference>
<name>A0ABT1LDH7_9HYPH</name>
<reference evidence="1 2" key="1">
    <citation type="submission" date="2022-07" db="EMBL/GenBank/DDBJ databases">
        <authorList>
            <person name="Li W.-J."/>
            <person name="Deng Q.-Q."/>
        </authorList>
    </citation>
    <scope>NUCLEOTIDE SEQUENCE [LARGE SCALE GENOMIC DNA]</scope>
    <source>
        <strain evidence="1 2">SYSU M60028</strain>
    </source>
</reference>
<dbReference type="InterPro" id="IPR019734">
    <property type="entry name" value="TPR_rpt"/>
</dbReference>